<evidence type="ECO:0000256" key="1">
    <source>
        <dbReference type="ARBA" id="ARBA00001947"/>
    </source>
</evidence>
<gene>
    <name evidence="11" type="ORF">OZSIB_3723</name>
</gene>
<dbReference type="AlphaFoldDB" id="A0A367ZCE7"/>
<evidence type="ECO:0000256" key="3">
    <source>
        <dbReference type="ARBA" id="ARBA00022438"/>
    </source>
</evidence>
<dbReference type="SUPFAM" id="SSF101821">
    <property type="entry name" value="Aminopeptidase/glucanase lid domain"/>
    <property type="match status" value="1"/>
</dbReference>
<evidence type="ECO:0000256" key="8">
    <source>
        <dbReference type="ARBA" id="ARBA00023049"/>
    </source>
</evidence>
<evidence type="ECO:0000256" key="4">
    <source>
        <dbReference type="ARBA" id="ARBA00022670"/>
    </source>
</evidence>
<comment type="cofactor">
    <cofactor evidence="1 10">
        <name>Zn(2+)</name>
        <dbReference type="ChEBI" id="CHEBI:29105"/>
    </cofactor>
</comment>
<organism evidence="11 12">
    <name type="scientific">Candidatus Ozemobacter sibiricus</name>
    <dbReference type="NCBI Taxonomy" id="2268124"/>
    <lineage>
        <taxon>Bacteria</taxon>
        <taxon>Candidatus Ozemobacteria</taxon>
        <taxon>Candidatus Ozemobacterales</taxon>
        <taxon>Candidatus Ozemobacteraceae</taxon>
        <taxon>Candidatus Ozemobacter</taxon>
    </lineage>
</organism>
<evidence type="ECO:0000313" key="11">
    <source>
        <dbReference type="EMBL" id="RCK75780.1"/>
    </source>
</evidence>
<dbReference type="EMBL" id="QOQW01000038">
    <property type="protein sequence ID" value="RCK75780.1"/>
    <property type="molecule type" value="Genomic_DNA"/>
</dbReference>
<dbReference type="GO" id="GO:0005737">
    <property type="term" value="C:cytoplasm"/>
    <property type="evidence" value="ECO:0007669"/>
    <property type="project" value="UniProtKB-ARBA"/>
</dbReference>
<dbReference type="GO" id="GO:0008237">
    <property type="term" value="F:metallopeptidase activity"/>
    <property type="evidence" value="ECO:0007669"/>
    <property type="project" value="UniProtKB-KW"/>
</dbReference>
<accession>A0A367ZCE7</accession>
<dbReference type="FunFam" id="2.30.250.10:FF:000003">
    <property type="entry name" value="Probable M18 family aminopeptidase 2"/>
    <property type="match status" value="1"/>
</dbReference>
<evidence type="ECO:0000256" key="6">
    <source>
        <dbReference type="ARBA" id="ARBA00022801"/>
    </source>
</evidence>
<evidence type="ECO:0000256" key="2">
    <source>
        <dbReference type="ARBA" id="ARBA00008290"/>
    </source>
</evidence>
<keyword evidence="3 9" id="KW-0031">Aminopeptidase</keyword>
<keyword evidence="6 9" id="KW-0378">Hydrolase</keyword>
<dbReference type="PANTHER" id="PTHR28570:SF3">
    <property type="entry name" value="ASPARTYL AMINOPEPTIDASE"/>
    <property type="match status" value="1"/>
</dbReference>
<dbReference type="GO" id="GO:0004177">
    <property type="term" value="F:aminopeptidase activity"/>
    <property type="evidence" value="ECO:0007669"/>
    <property type="project" value="UniProtKB-KW"/>
</dbReference>
<dbReference type="EC" id="3.4.11.-" evidence="10"/>
<dbReference type="GO" id="GO:0008270">
    <property type="term" value="F:zinc ion binding"/>
    <property type="evidence" value="ECO:0007669"/>
    <property type="project" value="InterPro"/>
</dbReference>
<keyword evidence="7 9" id="KW-0862">Zinc</keyword>
<dbReference type="InterPro" id="IPR001948">
    <property type="entry name" value="Peptidase_M18"/>
</dbReference>
<dbReference type="NCBIfam" id="NF002759">
    <property type="entry name" value="PRK02813.1"/>
    <property type="match status" value="1"/>
</dbReference>
<dbReference type="GO" id="GO:0006508">
    <property type="term" value="P:proteolysis"/>
    <property type="evidence" value="ECO:0007669"/>
    <property type="project" value="UniProtKB-KW"/>
</dbReference>
<protein>
    <recommendedName>
        <fullName evidence="10">M18 family aminopeptidase</fullName>
        <ecNumber evidence="10">3.4.11.-</ecNumber>
    </recommendedName>
</protein>
<dbReference type="Gene3D" id="3.40.630.10">
    <property type="entry name" value="Zn peptidases"/>
    <property type="match status" value="1"/>
</dbReference>
<evidence type="ECO:0000256" key="9">
    <source>
        <dbReference type="RuleBase" id="RU004386"/>
    </source>
</evidence>
<dbReference type="CDD" id="cd05658">
    <property type="entry name" value="M18_DAP"/>
    <property type="match status" value="1"/>
</dbReference>
<dbReference type="Pfam" id="PF02127">
    <property type="entry name" value="Peptidase_M18"/>
    <property type="match status" value="1"/>
</dbReference>
<dbReference type="Gene3D" id="2.30.250.10">
    <property type="entry name" value="Aminopeptidase i, Domain 2"/>
    <property type="match status" value="1"/>
</dbReference>
<comment type="caution">
    <text evidence="11">The sequence shown here is derived from an EMBL/GenBank/DDBJ whole genome shotgun (WGS) entry which is preliminary data.</text>
</comment>
<proteinExistence type="inferred from homology"/>
<evidence type="ECO:0000313" key="12">
    <source>
        <dbReference type="Proteomes" id="UP000252355"/>
    </source>
</evidence>
<sequence>MTKPAAKPTRPPNAEDQATAFAHDLIEFIAASPTAFHAVAAAVRRLSQAGFQRLDESAPWSLQTGGRYYLTHNDSALVAFVIGRDDPATSGFRIVGTHTDTPCFRVKPAPEIAAEGSYLKLNVEVYGGPILATWLDRPLSLAGRVALASRDPLQPKTVLVDFGRPVAVIPSLAIHLNREVNDGLKLNKQVDLLPLLGQTPATFEKKGYVQGAVARELKVKEAEVLDFDLFLYEPGRGELVGLEGEFLHAPRIDNLASTHAGLAALMAAGAGKATTVLAAFDNEEVGSATKQGAGSPLLATVLERLVHALGGTREAYFRAVARSFLISADGAHAVHPNKGEKSDPTNRPVLNGGPVIKVAASQSYTTDAPSAAVFEALCRAAQVPVQRFLNRSDERGGSTIGPISSAHLDMRAVDVGLPMLAMHAARELTGRRDPDYLRRALQQFFQS</sequence>
<comment type="similarity">
    <text evidence="2 9">Belongs to the peptidase M18 family.</text>
</comment>
<dbReference type="InterPro" id="IPR023358">
    <property type="entry name" value="Peptidase_M18_dom2"/>
</dbReference>
<keyword evidence="4 9" id="KW-0645">Protease</keyword>
<evidence type="ECO:0000256" key="5">
    <source>
        <dbReference type="ARBA" id="ARBA00022723"/>
    </source>
</evidence>
<dbReference type="PRINTS" id="PR00932">
    <property type="entry name" value="AMINO1PTASE"/>
</dbReference>
<reference evidence="11 12" key="1">
    <citation type="submission" date="2018-05" db="EMBL/GenBank/DDBJ databases">
        <title>A metagenomic window into the 2 km-deep terrestrial subsurface aquifer revealed taxonomically and functionally diverse microbial community comprising novel uncultured bacterial lineages.</title>
        <authorList>
            <person name="Kadnikov V.V."/>
            <person name="Mardanov A.V."/>
            <person name="Beletsky A.V."/>
            <person name="Banks D."/>
            <person name="Pimenov N.V."/>
            <person name="Frank Y.A."/>
            <person name="Karnachuk O.V."/>
            <person name="Ravin N.V."/>
        </authorList>
    </citation>
    <scope>NUCLEOTIDE SEQUENCE [LARGE SCALE GENOMIC DNA]</scope>
    <source>
        <strain evidence="11">BY5</strain>
    </source>
</reference>
<keyword evidence="5 9" id="KW-0479">Metal-binding</keyword>
<dbReference type="Proteomes" id="UP000252355">
    <property type="component" value="Unassembled WGS sequence"/>
</dbReference>
<evidence type="ECO:0000256" key="10">
    <source>
        <dbReference type="RuleBase" id="RU004387"/>
    </source>
</evidence>
<dbReference type="SUPFAM" id="SSF53187">
    <property type="entry name" value="Zn-dependent exopeptidases"/>
    <property type="match status" value="1"/>
</dbReference>
<name>A0A367ZCE7_9BACT</name>
<dbReference type="PANTHER" id="PTHR28570">
    <property type="entry name" value="ASPARTYL AMINOPEPTIDASE"/>
    <property type="match status" value="1"/>
</dbReference>
<evidence type="ECO:0000256" key="7">
    <source>
        <dbReference type="ARBA" id="ARBA00022833"/>
    </source>
</evidence>
<keyword evidence="8 9" id="KW-0482">Metalloprotease</keyword>